<dbReference type="Proteomes" id="UP000551327">
    <property type="component" value="Unassembled WGS sequence"/>
</dbReference>
<dbReference type="RefSeq" id="WP_185679334.1">
    <property type="nucleotide sequence ID" value="NZ_JACLAX010000008.1"/>
</dbReference>
<sequence>MGSNPTLSAKIRAFGQSHSYFGGYDVGRFDYAGFFDRRERTARVLSTIIGKPITAELHLNRTPGRHAVTRGEIVADHQLMSRLRDTLQEDIRFYEMMRVRWG</sequence>
<keyword evidence="2" id="KW-1185">Reference proteome</keyword>
<organism evidence="1 2">
    <name type="scientific">Novosphingobium piscinae</name>
    <dbReference type="NCBI Taxonomy" id="1507448"/>
    <lineage>
        <taxon>Bacteria</taxon>
        <taxon>Pseudomonadati</taxon>
        <taxon>Pseudomonadota</taxon>
        <taxon>Alphaproteobacteria</taxon>
        <taxon>Sphingomonadales</taxon>
        <taxon>Sphingomonadaceae</taxon>
        <taxon>Novosphingobium</taxon>
    </lineage>
</organism>
<dbReference type="EMBL" id="JACLAX010000008">
    <property type="protein sequence ID" value="MBC2669468.1"/>
    <property type="molecule type" value="Genomic_DNA"/>
</dbReference>
<dbReference type="AlphaFoldDB" id="A0A7X1FYT6"/>
<proteinExistence type="predicted"/>
<evidence type="ECO:0000313" key="1">
    <source>
        <dbReference type="EMBL" id="MBC2669468.1"/>
    </source>
</evidence>
<gene>
    <name evidence="1" type="ORF">H7F53_09960</name>
</gene>
<accession>A0A7X1FYT6</accession>
<comment type="caution">
    <text evidence="1">The sequence shown here is derived from an EMBL/GenBank/DDBJ whole genome shotgun (WGS) entry which is preliminary data.</text>
</comment>
<name>A0A7X1FYT6_9SPHN</name>
<protein>
    <submittedName>
        <fullName evidence="1">Uncharacterized protein</fullName>
    </submittedName>
</protein>
<reference evidence="1 2" key="1">
    <citation type="submission" date="2020-08" db="EMBL/GenBank/DDBJ databases">
        <title>The genome sequence of type strain Novosphingobium piscinae KCTC 42194.</title>
        <authorList>
            <person name="Liu Y."/>
        </authorList>
    </citation>
    <scope>NUCLEOTIDE SEQUENCE [LARGE SCALE GENOMIC DNA]</scope>
    <source>
        <strain evidence="1 2">KCTC 42194</strain>
    </source>
</reference>
<evidence type="ECO:0000313" key="2">
    <source>
        <dbReference type="Proteomes" id="UP000551327"/>
    </source>
</evidence>